<proteinExistence type="predicted"/>
<geneLocation type="chloroplast" evidence="1"/>
<dbReference type="AlphaFoldDB" id="A0A023HBQ0"/>
<protein>
    <recommendedName>
        <fullName evidence="2">Replication-associated protein</fullName>
    </recommendedName>
</protein>
<dbReference type="GeneID" id="19740134"/>
<evidence type="ECO:0000313" key="1">
    <source>
        <dbReference type="EMBL" id="AGH28623.1"/>
    </source>
</evidence>
<dbReference type="RefSeq" id="YP_009029151.1">
    <property type="nucleotide sequence ID" value="NC_024082.1"/>
</dbReference>
<keyword evidence="1" id="KW-0150">Chloroplast</keyword>
<name>A0A023HBQ0_9STRA</name>
<sequence length="225" mass="26131">MIHSLQKRWVFTWNADKNGKLQSSESVQDKLNNIASEAVFQLEVGETTNRRHYQGRLKLLSRKSKKALLKIFSEIFSTENLTLQVELAYDSSSYCEKLDTRIAGPWYAGLAGYLSEKEEMKLELKKWQSQLLGLITGRYQNYFRNRKVVWIQDMVGGQGKSTFIRYLAANEKTLGMGIEKLPIDRPDRVRSAVIKLSKRKNVDVYMFDFTRTRGDDTRLNDFLVN</sequence>
<dbReference type="EMBL" id="KC509522">
    <property type="protein sequence ID" value="AGH28623.1"/>
    <property type="molecule type" value="Genomic_DNA"/>
</dbReference>
<evidence type="ECO:0008006" key="2">
    <source>
        <dbReference type="Google" id="ProtNLM"/>
    </source>
</evidence>
<accession>A0A023HBQ0</accession>
<dbReference type="EMBL" id="KC509522">
    <property type="protein sequence ID" value="AGH28682.1"/>
    <property type="molecule type" value="Genomic_DNA"/>
</dbReference>
<dbReference type="RefSeq" id="YP_009029088.1">
    <property type="nucleotide sequence ID" value="NC_024082.1"/>
</dbReference>
<organism evidence="1">
    <name type="scientific">Cylindrotheca closterium</name>
    <dbReference type="NCBI Taxonomy" id="2856"/>
    <lineage>
        <taxon>Eukaryota</taxon>
        <taxon>Sar</taxon>
        <taxon>Stramenopiles</taxon>
        <taxon>Ochrophyta</taxon>
        <taxon>Bacillariophyta</taxon>
        <taxon>Bacillariophyceae</taxon>
        <taxon>Bacillariophycidae</taxon>
        <taxon>Bacillariales</taxon>
        <taxon>Bacillariaceae</taxon>
        <taxon>Cylindrotheca</taxon>
    </lineage>
</organism>
<gene>
    <name evidence="1" type="primary">orf225</name>
</gene>
<keyword evidence="1" id="KW-0934">Plastid</keyword>
<dbReference type="Gene3D" id="3.40.1310.20">
    <property type="match status" value="1"/>
</dbReference>
<reference evidence="1" key="1">
    <citation type="journal article" date="2014" name="Genome Biol. Evol.">
        <title>Serial gene losses and foreign DNA underlie size and sequence variation in the plastid genomes of diatoms.</title>
        <authorList>
            <person name="Ruck E.C."/>
            <person name="Nakov T."/>
            <person name="Jansen R.K."/>
            <person name="Theriot E.C."/>
            <person name="Alverson A.J."/>
        </authorList>
    </citation>
    <scope>NUCLEOTIDE SEQUENCE</scope>
    <source>
        <strain evidence="1">Ccmp1855</strain>
    </source>
</reference>
<dbReference type="GeneID" id="19740058"/>